<proteinExistence type="predicted"/>
<dbReference type="InterPro" id="IPR007372">
    <property type="entry name" value="Lipid/polyisoprenoid-bd_YceI"/>
</dbReference>
<dbReference type="EMBL" id="JAIBCX010000065">
    <property type="protein sequence ID" value="MCJ8355244.1"/>
    <property type="molecule type" value="Genomic_DNA"/>
</dbReference>
<dbReference type="SMART" id="SM00867">
    <property type="entry name" value="YceI"/>
    <property type="match status" value="1"/>
</dbReference>
<dbReference type="PANTHER" id="PTHR34406:SF1">
    <property type="entry name" value="PROTEIN YCEI"/>
    <property type="match status" value="1"/>
</dbReference>
<feature type="signal peptide" evidence="1">
    <location>
        <begin position="1"/>
        <end position="24"/>
    </location>
</feature>
<evidence type="ECO:0000313" key="5">
    <source>
        <dbReference type="Proteomes" id="UP000319478"/>
    </source>
</evidence>
<protein>
    <submittedName>
        <fullName evidence="3">Polyisoprenoid-binding protein</fullName>
    </submittedName>
    <submittedName>
        <fullName evidence="4">YceI family protein</fullName>
    </submittedName>
</protein>
<evidence type="ECO:0000313" key="3">
    <source>
        <dbReference type="EMBL" id="GEC62800.1"/>
    </source>
</evidence>
<dbReference type="RefSeq" id="WP_003619623.1">
    <property type="nucleotide sequence ID" value="NZ_BJNN01000045.1"/>
</dbReference>
<dbReference type="EMBL" id="BJNN01000045">
    <property type="protein sequence ID" value="GEC62800.1"/>
    <property type="molecule type" value="Genomic_DNA"/>
</dbReference>
<dbReference type="Proteomes" id="UP000319478">
    <property type="component" value="Unassembled WGS sequence"/>
</dbReference>
<dbReference type="Pfam" id="PF04264">
    <property type="entry name" value="YceI"/>
    <property type="match status" value="1"/>
</dbReference>
<dbReference type="Proteomes" id="UP001202887">
    <property type="component" value="Unassembled WGS sequence"/>
</dbReference>
<dbReference type="InterPro" id="IPR036761">
    <property type="entry name" value="TTHA0802/YceI-like_sf"/>
</dbReference>
<evidence type="ECO:0000313" key="6">
    <source>
        <dbReference type="Proteomes" id="UP001202887"/>
    </source>
</evidence>
<dbReference type="Gene3D" id="2.40.128.110">
    <property type="entry name" value="Lipid/polyisoprenoid-binding, YceI-like"/>
    <property type="match status" value="1"/>
</dbReference>
<feature type="domain" description="Lipid/polyisoprenoid-binding YceI-like" evidence="2">
    <location>
        <begin position="26"/>
        <end position="186"/>
    </location>
</feature>
<dbReference type="AlphaFoldDB" id="A0AAW5EUJ3"/>
<feature type="chain" id="PRO_5043789706" evidence="1">
    <location>
        <begin position="25"/>
        <end position="188"/>
    </location>
</feature>
<keyword evidence="5" id="KW-1185">Reference proteome</keyword>
<accession>A0AAW5EUJ3</accession>
<dbReference type="PANTHER" id="PTHR34406">
    <property type="entry name" value="PROTEIN YCEI"/>
    <property type="match status" value="1"/>
</dbReference>
<evidence type="ECO:0000313" key="4">
    <source>
        <dbReference type="EMBL" id="MCJ8355244.1"/>
    </source>
</evidence>
<gene>
    <name evidence="3" type="ORF">GHA01_06490</name>
    <name evidence="4" type="ORF">K1W68_14795</name>
</gene>
<comment type="caution">
    <text evidence="4">The sequence shown here is derived from an EMBL/GenBank/DDBJ whole genome shotgun (WGS) entry which is preliminary data.</text>
</comment>
<dbReference type="SUPFAM" id="SSF101874">
    <property type="entry name" value="YceI-like"/>
    <property type="match status" value="1"/>
</dbReference>
<reference evidence="4" key="2">
    <citation type="journal article" date="2021" name="Polymers (Basel)">
        <title>Highly Stretchable Bacterial Cellulose Produced by Komagataeibacter hansenii SI1.</title>
        <authorList>
            <person name="Cielecka I."/>
            <person name="Ryngajllo M."/>
            <person name="Maniukiewicz W."/>
            <person name="Bielecki S."/>
        </authorList>
    </citation>
    <scope>NUCLEOTIDE SEQUENCE</scope>
    <source>
        <strain evidence="4">SI1</strain>
    </source>
</reference>
<evidence type="ECO:0000256" key="1">
    <source>
        <dbReference type="SAM" id="SignalP"/>
    </source>
</evidence>
<evidence type="ECO:0000259" key="2">
    <source>
        <dbReference type="SMART" id="SM00867"/>
    </source>
</evidence>
<keyword evidence="1" id="KW-0732">Signal</keyword>
<name>A0AAW5EUJ3_NOVHA</name>
<sequence>MKAPHIFLPVSAAVGLFFSTPTFAADWTLVSGSGTLGFSGTQTGKTFEGHFEKYNGTISFDPAFPEAGHAKIIIDMASITTSDSQRDGALPGHDWFDVKAFPMAIFEVKDFKAKGGNVYDAEGTLTIKGVSKPVTLPLTIDISGSDAHAKGHLQLVRSAFNVGIGPWSTGQWVALEVDVNINVTAHSG</sequence>
<reference evidence="4" key="3">
    <citation type="submission" date="2022-03" db="EMBL/GenBank/DDBJ databases">
        <authorList>
            <person name="Ryngajllo M."/>
            <person name="Jacek P."/>
            <person name="Kubiak K."/>
        </authorList>
    </citation>
    <scope>NUCLEOTIDE SEQUENCE</scope>
    <source>
        <strain evidence="4">SI1</strain>
    </source>
</reference>
<reference evidence="3 5" key="1">
    <citation type="submission" date="2019-06" db="EMBL/GenBank/DDBJ databases">
        <title>Whole genome shotgun sequence of Komagataeibacter hansenii NBRC 14820.</title>
        <authorList>
            <person name="Hosoyama A."/>
            <person name="Uohara A."/>
            <person name="Ohji S."/>
            <person name="Ichikawa N."/>
        </authorList>
    </citation>
    <scope>NUCLEOTIDE SEQUENCE [LARGE SCALE GENOMIC DNA]</scope>
    <source>
        <strain evidence="3 5">NBRC 14820</strain>
    </source>
</reference>
<organism evidence="4 6">
    <name type="scientific">Novacetimonas hansenii</name>
    <name type="common">Komagataeibacter hansenii</name>
    <dbReference type="NCBI Taxonomy" id="436"/>
    <lineage>
        <taxon>Bacteria</taxon>
        <taxon>Pseudomonadati</taxon>
        <taxon>Pseudomonadota</taxon>
        <taxon>Alphaproteobacteria</taxon>
        <taxon>Acetobacterales</taxon>
        <taxon>Acetobacteraceae</taxon>
        <taxon>Novacetimonas</taxon>
    </lineage>
</organism>